<dbReference type="Gene3D" id="3.30.1540.10">
    <property type="entry name" value="formyl-coa transferase, domain 3"/>
    <property type="match status" value="1"/>
</dbReference>
<dbReference type="SUPFAM" id="SSF89796">
    <property type="entry name" value="CoA-transferase family III (CaiB/BaiF)"/>
    <property type="match status" value="1"/>
</dbReference>
<organism evidence="1 2">
    <name type="scientific">Pseudooceanicola atlanticus</name>
    <dbReference type="NCBI Taxonomy" id="1461694"/>
    <lineage>
        <taxon>Bacteria</taxon>
        <taxon>Pseudomonadati</taxon>
        <taxon>Pseudomonadota</taxon>
        <taxon>Alphaproteobacteria</taxon>
        <taxon>Rhodobacterales</taxon>
        <taxon>Paracoccaceae</taxon>
        <taxon>Pseudooceanicola</taxon>
    </lineage>
</organism>
<reference evidence="1 2" key="1">
    <citation type="journal article" date="2015" name="Antonie Van Leeuwenhoek">
        <title>Pseudooceanicola atlanticus gen. nov. sp. nov., isolated from surface seawater of the Atlantic Ocean and reclassification of Oceanicola batsensis, Oceanicola marinus, Oceanicola nitratireducens, Oceanicola nanhaiensis, Oceanicola antarcticus and Oceanicola flagellatus, as Pseudooceanicola batsensis comb. nov., Pseudooceanicola marinus comb. nov., Pseudooceanicola nitratireducens comb. nov., Pseudooceanicola nanhaiensis comb. nov., Pseudooceanicola antarcticus comb. nov., and Pseudooceanicola flagellatus comb. nov.</title>
        <authorList>
            <person name="Lai Q."/>
            <person name="Li G."/>
            <person name="Liu X."/>
            <person name="Du Y."/>
            <person name="Sun F."/>
            <person name="Shao Z."/>
        </authorList>
    </citation>
    <scope>NUCLEOTIDE SEQUENCE [LARGE SCALE GENOMIC DNA]</scope>
    <source>
        <strain evidence="1 2">22II-s11g</strain>
    </source>
</reference>
<dbReference type="eggNOG" id="COG1804">
    <property type="taxonomic scope" value="Bacteria"/>
</dbReference>
<dbReference type="GO" id="GO:0016740">
    <property type="term" value="F:transferase activity"/>
    <property type="evidence" value="ECO:0007669"/>
    <property type="project" value="UniProtKB-KW"/>
</dbReference>
<keyword evidence="2" id="KW-1185">Reference proteome</keyword>
<dbReference type="OrthoDB" id="5720311at2"/>
<dbReference type="InterPro" id="IPR003673">
    <property type="entry name" value="CoA-Trfase_fam_III"/>
</dbReference>
<dbReference type="Proteomes" id="UP000030004">
    <property type="component" value="Unassembled WGS sequence"/>
</dbReference>
<protein>
    <submittedName>
        <fullName evidence="1">Acyl-CoA transferase</fullName>
    </submittedName>
</protein>
<name>A0A0A0EE72_9RHOB</name>
<dbReference type="EMBL" id="AQQX01000002">
    <property type="protein sequence ID" value="KGM49266.1"/>
    <property type="molecule type" value="Genomic_DNA"/>
</dbReference>
<proteinExistence type="predicted"/>
<dbReference type="PANTHER" id="PTHR48228:SF7">
    <property type="entry name" value="FATTY ACYL-COA TRANSFERASE RV3272-RELATED"/>
    <property type="match status" value="1"/>
</dbReference>
<comment type="caution">
    <text evidence="1">The sequence shown here is derived from an EMBL/GenBank/DDBJ whole genome shotgun (WGS) entry which is preliminary data.</text>
</comment>
<gene>
    <name evidence="1" type="ORF">ATO9_04320</name>
</gene>
<dbReference type="InterPro" id="IPR044855">
    <property type="entry name" value="CoA-Trfase_III_dom3_sf"/>
</dbReference>
<dbReference type="RefSeq" id="WP_043745783.1">
    <property type="nucleotide sequence ID" value="NZ_AQQX01000002.1"/>
</dbReference>
<dbReference type="Gene3D" id="3.40.50.10540">
    <property type="entry name" value="Crotonobetainyl-coa:carnitine coa-transferase, domain 1"/>
    <property type="match status" value="1"/>
</dbReference>
<dbReference type="InterPro" id="IPR050509">
    <property type="entry name" value="CoA-transferase_III"/>
</dbReference>
<dbReference type="AlphaFoldDB" id="A0A0A0EE72"/>
<evidence type="ECO:0000313" key="1">
    <source>
        <dbReference type="EMBL" id="KGM49266.1"/>
    </source>
</evidence>
<keyword evidence="1" id="KW-0808">Transferase</keyword>
<dbReference type="InterPro" id="IPR023606">
    <property type="entry name" value="CoA-Trfase_III_dom_1_sf"/>
</dbReference>
<accession>A0A0A0EE72</accession>
<dbReference type="PANTHER" id="PTHR48228">
    <property type="entry name" value="SUCCINYL-COA--D-CITRAMALATE COA-TRANSFERASE"/>
    <property type="match status" value="1"/>
</dbReference>
<dbReference type="STRING" id="1461694.ATO9_04320"/>
<dbReference type="Pfam" id="PF02515">
    <property type="entry name" value="CoA_transf_3"/>
    <property type="match status" value="1"/>
</dbReference>
<evidence type="ECO:0000313" key="2">
    <source>
        <dbReference type="Proteomes" id="UP000030004"/>
    </source>
</evidence>
<sequence>MTDKPLSGLRVIERATGVAAAQAGRLLCQMGAEVIMAEPSEGSPLREEPPLLPGGQSALFTYLSLGKRSVVCDPAGPDFRKDMHKLLAEADIFIDDTPVAERTGLALDDAAIAREHPHIVHLSVLPFGAFGPKAGWKGDEINLIHAGGEGFLLPNGLTADLFPDRPPLKIAGHFAEMQGGTTAAMAALAALWTGEGQYVDASVQDANVAVGAFAIQRYGDGSVEHRLTRSFKFGGVIECADGYVELLTLETRQWLGLIDLLGAEDWAQDPELADEVGRSARGAEINQRIRDWARHRKVEDLVAQAQTLGVPMARYNAPQQVLTGLQETARGIFATIHTPDGPVQVQSLPFRFGPDALPVRDTLASLGADQSILSCQPGRRATA</sequence>